<dbReference type="SMART" id="SM00387">
    <property type="entry name" value="HATPase_c"/>
    <property type="match status" value="1"/>
</dbReference>
<comment type="subcellular location">
    <subcellularLocation>
        <location evidence="2">Cell membrane</location>
        <topology evidence="2">Multi-pass membrane protein</topology>
    </subcellularLocation>
</comment>
<evidence type="ECO:0000256" key="9">
    <source>
        <dbReference type="ARBA" id="ARBA00022777"/>
    </source>
</evidence>
<keyword evidence="6" id="KW-0808">Transferase</keyword>
<dbReference type="InterPro" id="IPR003661">
    <property type="entry name" value="HisK_dim/P_dom"/>
</dbReference>
<dbReference type="Proteomes" id="UP000094580">
    <property type="component" value="Unassembled WGS sequence"/>
</dbReference>
<dbReference type="SMART" id="SM00388">
    <property type="entry name" value="HisKA"/>
    <property type="match status" value="1"/>
</dbReference>
<evidence type="ECO:0000256" key="13">
    <source>
        <dbReference type="ARBA" id="ARBA00023136"/>
    </source>
</evidence>
<name>A0ABX2ZZP4_9BACI</name>
<keyword evidence="18" id="KW-1185">Reference proteome</keyword>
<dbReference type="InterPro" id="IPR003660">
    <property type="entry name" value="HAMP_dom"/>
</dbReference>
<dbReference type="Pfam" id="PF02518">
    <property type="entry name" value="HATPase_c"/>
    <property type="match status" value="1"/>
</dbReference>
<accession>A0ABX2ZZP4</accession>
<evidence type="ECO:0000256" key="1">
    <source>
        <dbReference type="ARBA" id="ARBA00000085"/>
    </source>
</evidence>
<evidence type="ECO:0000313" key="18">
    <source>
        <dbReference type="Proteomes" id="UP000094580"/>
    </source>
</evidence>
<protein>
    <recommendedName>
        <fullName evidence="3">histidine kinase</fullName>
        <ecNumber evidence="3">2.7.13.3</ecNumber>
    </recommendedName>
</protein>
<evidence type="ECO:0000313" key="17">
    <source>
        <dbReference type="EMBL" id="ODG92538.1"/>
    </source>
</evidence>
<evidence type="ECO:0000259" key="16">
    <source>
        <dbReference type="PROSITE" id="PS50885"/>
    </source>
</evidence>
<dbReference type="InterPro" id="IPR005467">
    <property type="entry name" value="His_kinase_dom"/>
</dbReference>
<feature type="domain" description="Histidine kinase" evidence="15">
    <location>
        <begin position="237"/>
        <end position="450"/>
    </location>
</feature>
<dbReference type="RefSeq" id="WP_069033173.1">
    <property type="nucleotide sequence ID" value="NZ_MDKC01000007.1"/>
</dbReference>
<evidence type="ECO:0000256" key="10">
    <source>
        <dbReference type="ARBA" id="ARBA00022840"/>
    </source>
</evidence>
<evidence type="ECO:0000256" key="2">
    <source>
        <dbReference type="ARBA" id="ARBA00004651"/>
    </source>
</evidence>
<evidence type="ECO:0000256" key="4">
    <source>
        <dbReference type="ARBA" id="ARBA00022475"/>
    </source>
</evidence>
<dbReference type="InterPro" id="IPR036097">
    <property type="entry name" value="HisK_dim/P_sf"/>
</dbReference>
<dbReference type="PRINTS" id="PR00344">
    <property type="entry name" value="BCTRLSENSOR"/>
</dbReference>
<feature type="transmembrane region" description="Helical" evidence="14">
    <location>
        <begin position="7"/>
        <end position="30"/>
    </location>
</feature>
<dbReference type="GO" id="GO:0016301">
    <property type="term" value="F:kinase activity"/>
    <property type="evidence" value="ECO:0007669"/>
    <property type="project" value="UniProtKB-KW"/>
</dbReference>
<evidence type="ECO:0000256" key="8">
    <source>
        <dbReference type="ARBA" id="ARBA00022741"/>
    </source>
</evidence>
<dbReference type="Gene3D" id="1.10.287.130">
    <property type="match status" value="1"/>
</dbReference>
<feature type="transmembrane region" description="Helical" evidence="14">
    <location>
        <begin position="150"/>
        <end position="174"/>
    </location>
</feature>
<dbReference type="PANTHER" id="PTHR45528">
    <property type="entry name" value="SENSOR HISTIDINE KINASE CPXA"/>
    <property type="match status" value="1"/>
</dbReference>
<keyword evidence="10" id="KW-0067">ATP-binding</keyword>
<reference evidence="17 18" key="1">
    <citation type="submission" date="2016-07" db="EMBL/GenBank/DDBJ databases">
        <authorList>
            <person name="Townsley L."/>
            <person name="Shank E.A."/>
        </authorList>
    </citation>
    <scope>NUCLEOTIDE SEQUENCE [LARGE SCALE GENOMIC DNA]</scope>
    <source>
        <strain evidence="17 18">CH01</strain>
    </source>
</reference>
<keyword evidence="9 17" id="KW-0418">Kinase</keyword>
<organism evidence="17 18">
    <name type="scientific">Gottfriedia luciferensis</name>
    <dbReference type="NCBI Taxonomy" id="178774"/>
    <lineage>
        <taxon>Bacteria</taxon>
        <taxon>Bacillati</taxon>
        <taxon>Bacillota</taxon>
        <taxon>Bacilli</taxon>
        <taxon>Bacillales</taxon>
        <taxon>Bacillaceae</taxon>
        <taxon>Gottfriedia</taxon>
    </lineage>
</organism>
<dbReference type="PROSITE" id="PS50885">
    <property type="entry name" value="HAMP"/>
    <property type="match status" value="1"/>
</dbReference>
<dbReference type="CDD" id="cd00075">
    <property type="entry name" value="HATPase"/>
    <property type="match status" value="1"/>
</dbReference>
<dbReference type="Pfam" id="PF00672">
    <property type="entry name" value="HAMP"/>
    <property type="match status" value="1"/>
</dbReference>
<dbReference type="InterPro" id="IPR050398">
    <property type="entry name" value="HssS/ArlS-like"/>
</dbReference>
<keyword evidence="11 14" id="KW-1133">Transmembrane helix</keyword>
<evidence type="ECO:0000256" key="11">
    <source>
        <dbReference type="ARBA" id="ARBA00022989"/>
    </source>
</evidence>
<sequence length="454" mass="51781">MKITTKINLLITSWILIILILINGLVFYLFMKTTVNMEEHVVSQKAHEILKKHEIHNSLMINQEALYPFMANHSYIRIIDLNSKIVTEVSNDKLLNRIKPKFTKKEETKLIPFSEHQNIVVRVPILQDQKVIGTLEIGELLVGLEGRKDLLLTIMAIVTGISAILSMMAGRWLTRIIMNPITSMITTMEDIEKSGVPKKILIKNETKDELHKMASTFNRMISRLQENIEKQKQFVSDASHELKTPITVISSFANLLRRRGLKNEEMATEAIETIYSEANRMQDLTKTLLTLAESENLKNIEMDPVDLVALCNSTLVQLQSVYKREITLHAQKQKIFIKGNELKIKQVIIIFLDNAIKYSTEKIEVNISCTSEAAILQIKDYGIGIREEELENIFERFYRVDKARSRETSGGTGLGLSIAKNIISLHNGKINIKSVENVGTEVEVVFPLDEIKRK</sequence>
<evidence type="ECO:0000256" key="12">
    <source>
        <dbReference type="ARBA" id="ARBA00023012"/>
    </source>
</evidence>
<evidence type="ECO:0000256" key="6">
    <source>
        <dbReference type="ARBA" id="ARBA00022679"/>
    </source>
</evidence>
<dbReference type="SUPFAM" id="SSF55874">
    <property type="entry name" value="ATPase domain of HSP90 chaperone/DNA topoisomerase II/histidine kinase"/>
    <property type="match status" value="1"/>
</dbReference>
<evidence type="ECO:0000256" key="5">
    <source>
        <dbReference type="ARBA" id="ARBA00022553"/>
    </source>
</evidence>
<dbReference type="EC" id="2.7.13.3" evidence="3"/>
<feature type="domain" description="HAMP" evidence="16">
    <location>
        <begin position="175"/>
        <end position="229"/>
    </location>
</feature>
<keyword evidence="12" id="KW-0902">Two-component regulatory system</keyword>
<dbReference type="Gene3D" id="3.30.565.10">
    <property type="entry name" value="Histidine kinase-like ATPase, C-terminal domain"/>
    <property type="match status" value="1"/>
</dbReference>
<dbReference type="InterPro" id="IPR003594">
    <property type="entry name" value="HATPase_dom"/>
</dbReference>
<evidence type="ECO:0000256" key="14">
    <source>
        <dbReference type="SAM" id="Phobius"/>
    </source>
</evidence>
<dbReference type="Pfam" id="PF00512">
    <property type="entry name" value="HisKA"/>
    <property type="match status" value="1"/>
</dbReference>
<evidence type="ECO:0000256" key="3">
    <source>
        <dbReference type="ARBA" id="ARBA00012438"/>
    </source>
</evidence>
<comment type="catalytic activity">
    <reaction evidence="1">
        <text>ATP + protein L-histidine = ADP + protein N-phospho-L-histidine.</text>
        <dbReference type="EC" id="2.7.13.3"/>
    </reaction>
</comment>
<keyword evidence="13 14" id="KW-0472">Membrane</keyword>
<dbReference type="Gene3D" id="6.10.340.10">
    <property type="match status" value="1"/>
</dbReference>
<gene>
    <name evidence="17" type="ORF">BED47_19035</name>
</gene>
<keyword evidence="8" id="KW-0547">Nucleotide-binding</keyword>
<keyword evidence="7 14" id="KW-0812">Transmembrane</keyword>
<dbReference type="CDD" id="cd00082">
    <property type="entry name" value="HisKA"/>
    <property type="match status" value="1"/>
</dbReference>
<dbReference type="PROSITE" id="PS50109">
    <property type="entry name" value="HIS_KIN"/>
    <property type="match status" value="1"/>
</dbReference>
<dbReference type="InterPro" id="IPR004358">
    <property type="entry name" value="Sig_transdc_His_kin-like_C"/>
</dbReference>
<dbReference type="EMBL" id="MDKC01000007">
    <property type="protein sequence ID" value="ODG92538.1"/>
    <property type="molecule type" value="Genomic_DNA"/>
</dbReference>
<comment type="caution">
    <text evidence="17">The sequence shown here is derived from an EMBL/GenBank/DDBJ whole genome shotgun (WGS) entry which is preliminary data.</text>
</comment>
<dbReference type="SMART" id="SM00304">
    <property type="entry name" value="HAMP"/>
    <property type="match status" value="1"/>
</dbReference>
<keyword evidence="4" id="KW-1003">Cell membrane</keyword>
<dbReference type="PANTHER" id="PTHR45528:SF1">
    <property type="entry name" value="SENSOR HISTIDINE KINASE CPXA"/>
    <property type="match status" value="1"/>
</dbReference>
<proteinExistence type="predicted"/>
<evidence type="ECO:0000259" key="15">
    <source>
        <dbReference type="PROSITE" id="PS50109"/>
    </source>
</evidence>
<dbReference type="SUPFAM" id="SSF47384">
    <property type="entry name" value="Homodimeric domain of signal transducing histidine kinase"/>
    <property type="match status" value="1"/>
</dbReference>
<evidence type="ECO:0000256" key="7">
    <source>
        <dbReference type="ARBA" id="ARBA00022692"/>
    </source>
</evidence>
<keyword evidence="5" id="KW-0597">Phosphoprotein</keyword>
<dbReference type="SUPFAM" id="SSF158472">
    <property type="entry name" value="HAMP domain-like"/>
    <property type="match status" value="1"/>
</dbReference>
<dbReference type="InterPro" id="IPR036890">
    <property type="entry name" value="HATPase_C_sf"/>
</dbReference>